<sequence length="127" mass="14734">MSSGLSVQILLINERRKMELNESAVTNVELQLARMVEVKKQRRKSYKRNRRERGHKSPSARARSTLRLFRFLPFFQVDDSELPGSYRRTCMAESPGSEAPCFMLSAEDYDFDDTDWFAGNDWAEGAF</sequence>
<feature type="compositionally biased region" description="Basic residues" evidence="1">
    <location>
        <begin position="40"/>
        <end position="58"/>
    </location>
</feature>
<evidence type="ECO:0000256" key="1">
    <source>
        <dbReference type="SAM" id="MobiDB-lite"/>
    </source>
</evidence>
<organism evidence="2">
    <name type="scientific">Cucumber mosaic virus</name>
    <name type="common">cucumber mosaic cucumovirus</name>
    <dbReference type="NCBI Taxonomy" id="12305"/>
    <lineage>
        <taxon>Viruses</taxon>
        <taxon>Riboviria</taxon>
        <taxon>Orthornavirae</taxon>
        <taxon>Kitrinoviricota</taxon>
        <taxon>Alsuviricetes</taxon>
        <taxon>Martellivirales</taxon>
        <taxon>Bromoviridae</taxon>
        <taxon>Cucumovirus</taxon>
        <taxon>Cucumovirus CMV</taxon>
    </lineage>
</organism>
<dbReference type="EMBL" id="MN326868">
    <property type="protein sequence ID" value="QNB17795.1"/>
    <property type="molecule type" value="Genomic_RNA"/>
</dbReference>
<reference evidence="2" key="1">
    <citation type="submission" date="2019-08" db="EMBL/GenBank/DDBJ databases">
        <authorList>
            <person name="Mulenga R.M."/>
            <person name="Miano D.W."/>
            <person name="Akello J."/>
            <person name="Kaimoyo E."/>
            <person name="Nzuve F.M."/>
            <person name="Simulundu E."/>
            <person name="Chikoti P.C."/>
            <person name="Alabi O.J."/>
        </authorList>
    </citation>
    <scope>NUCLEOTIDE SEQUENCE</scope>
    <source>
        <strain evidence="2">EP-1</strain>
    </source>
</reference>
<proteinExistence type="predicted"/>
<accession>A0A8E4JF33</accession>
<feature type="region of interest" description="Disordered" evidence="1">
    <location>
        <begin position="39"/>
        <end position="60"/>
    </location>
</feature>
<dbReference type="Gene3D" id="1.20.5.3800">
    <property type="match status" value="1"/>
</dbReference>
<dbReference type="InterPro" id="IPR004946">
    <property type="entry name" value="Cucumo_2B"/>
</dbReference>
<evidence type="ECO:0000313" key="2">
    <source>
        <dbReference type="EMBL" id="QNB17795.1"/>
    </source>
</evidence>
<dbReference type="Pfam" id="PF03263">
    <property type="entry name" value="Cucumo_2B"/>
    <property type="match status" value="1"/>
</dbReference>
<name>A0A8E4JF33_9BROM</name>
<protein>
    <submittedName>
        <fullName evidence="2">2b protein</fullName>
    </submittedName>
</protein>